<dbReference type="PANTHER" id="PTHR32294:SF4">
    <property type="entry name" value="ERROR-PRONE DNA POLYMERASE"/>
    <property type="match status" value="1"/>
</dbReference>
<keyword evidence="7 13" id="KW-0548">Nucleotidyltransferase</keyword>
<gene>
    <name evidence="13" type="primary">dnaE2</name>
    <name evidence="16" type="ORF">ACFQZM_02810</name>
</gene>
<comment type="catalytic activity">
    <reaction evidence="12 13">
        <text>DNA(n) + a 2'-deoxyribonucleoside 5'-triphosphate = DNA(n+1) + diphosphate</text>
        <dbReference type="Rhea" id="RHEA:22508"/>
        <dbReference type="Rhea" id="RHEA-COMP:17339"/>
        <dbReference type="Rhea" id="RHEA-COMP:17340"/>
        <dbReference type="ChEBI" id="CHEBI:33019"/>
        <dbReference type="ChEBI" id="CHEBI:61560"/>
        <dbReference type="ChEBI" id="CHEBI:173112"/>
        <dbReference type="EC" id="2.7.7.7"/>
    </reaction>
</comment>
<comment type="function">
    <text evidence="13">DNA polymerase involved in damage-induced mutagenesis and translesion synthesis (TLS). It is not the major replicative DNA polymerase.</text>
</comment>
<feature type="domain" description="Polymerase/histidinol phosphatase N-terminal" evidence="15">
    <location>
        <begin position="52"/>
        <end position="119"/>
    </location>
</feature>
<comment type="caution">
    <text evidence="16">The sequence shown here is derived from an EMBL/GenBank/DDBJ whole genome shotgun (WGS) entry which is preliminary data.</text>
</comment>
<evidence type="ECO:0000313" key="16">
    <source>
        <dbReference type="EMBL" id="MFD0683416.1"/>
    </source>
</evidence>
<evidence type="ECO:0000256" key="5">
    <source>
        <dbReference type="ARBA" id="ARBA00022490"/>
    </source>
</evidence>
<dbReference type="InterPro" id="IPR023073">
    <property type="entry name" value="DnaE2"/>
</dbReference>
<keyword evidence="10 13" id="KW-0239">DNA-directed DNA polymerase</keyword>
<dbReference type="Proteomes" id="UP001597063">
    <property type="component" value="Unassembled WGS sequence"/>
</dbReference>
<evidence type="ECO:0000256" key="4">
    <source>
        <dbReference type="ARBA" id="ARBA00017273"/>
    </source>
</evidence>
<protein>
    <recommendedName>
        <fullName evidence="4 13">Error-prone DNA polymerase</fullName>
        <ecNumber evidence="3 13">2.7.7.7</ecNumber>
    </recommendedName>
</protein>
<dbReference type="InterPro" id="IPR040982">
    <property type="entry name" value="DNA_pol3_finger"/>
</dbReference>
<dbReference type="CDD" id="cd04485">
    <property type="entry name" value="DnaE_OBF"/>
    <property type="match status" value="1"/>
</dbReference>
<evidence type="ECO:0000256" key="8">
    <source>
        <dbReference type="ARBA" id="ARBA00022705"/>
    </source>
</evidence>
<keyword evidence="6 13" id="KW-0808">Transferase</keyword>
<dbReference type="InterPro" id="IPR016195">
    <property type="entry name" value="Pol/histidinol_Pase-like"/>
</dbReference>
<evidence type="ECO:0000256" key="7">
    <source>
        <dbReference type="ARBA" id="ARBA00022695"/>
    </source>
</evidence>
<evidence type="ECO:0000313" key="17">
    <source>
        <dbReference type="Proteomes" id="UP001597063"/>
    </source>
</evidence>
<dbReference type="Pfam" id="PF17657">
    <property type="entry name" value="DNA_pol3_finger"/>
    <property type="match status" value="1"/>
</dbReference>
<dbReference type="HAMAP" id="MF_01902">
    <property type="entry name" value="DNApol_error_prone"/>
    <property type="match status" value="1"/>
</dbReference>
<dbReference type="InterPro" id="IPR004365">
    <property type="entry name" value="NA-bd_OB_tRNA"/>
</dbReference>
<dbReference type="NCBIfam" id="NF004225">
    <property type="entry name" value="PRK05672.1"/>
    <property type="match status" value="1"/>
</dbReference>
<evidence type="ECO:0000256" key="1">
    <source>
        <dbReference type="ARBA" id="ARBA00004496"/>
    </source>
</evidence>
<dbReference type="Gene3D" id="3.20.20.140">
    <property type="entry name" value="Metal-dependent hydrolases"/>
    <property type="match status" value="1"/>
</dbReference>
<dbReference type="EC" id="2.7.7.7" evidence="3 13"/>
<dbReference type="InterPro" id="IPR004805">
    <property type="entry name" value="DnaE2/DnaE/PolC"/>
</dbReference>
<dbReference type="Pfam" id="PF01336">
    <property type="entry name" value="tRNA_anti-codon"/>
    <property type="match status" value="1"/>
</dbReference>
<keyword evidence="9 13" id="KW-0227">DNA damage</keyword>
<keyword evidence="8 13" id="KW-0235">DNA replication</keyword>
<dbReference type="RefSeq" id="WP_131763884.1">
    <property type="nucleotide sequence ID" value="NZ_CAACUY010000428.1"/>
</dbReference>
<evidence type="ECO:0000256" key="6">
    <source>
        <dbReference type="ARBA" id="ARBA00022679"/>
    </source>
</evidence>
<dbReference type="EMBL" id="JBHTGP010000002">
    <property type="protein sequence ID" value="MFD0683416.1"/>
    <property type="molecule type" value="Genomic_DNA"/>
</dbReference>
<dbReference type="Gene3D" id="1.10.150.870">
    <property type="match status" value="1"/>
</dbReference>
<evidence type="ECO:0000256" key="2">
    <source>
        <dbReference type="ARBA" id="ARBA00007391"/>
    </source>
</evidence>
<evidence type="ECO:0000256" key="12">
    <source>
        <dbReference type="ARBA" id="ARBA00049244"/>
    </source>
</evidence>
<dbReference type="Pfam" id="PF07733">
    <property type="entry name" value="DNA_pol3_alpha"/>
    <property type="match status" value="1"/>
</dbReference>
<dbReference type="SMART" id="SM00481">
    <property type="entry name" value="POLIIIAc"/>
    <property type="match status" value="1"/>
</dbReference>
<name>A0ABW2XAT5_9ACTN</name>
<evidence type="ECO:0000256" key="14">
    <source>
        <dbReference type="SAM" id="MobiDB-lite"/>
    </source>
</evidence>
<keyword evidence="11 13" id="KW-0234">DNA repair</keyword>
<evidence type="ECO:0000256" key="11">
    <source>
        <dbReference type="ARBA" id="ARBA00023204"/>
    </source>
</evidence>
<dbReference type="InterPro" id="IPR003141">
    <property type="entry name" value="Pol/His_phosphatase_N"/>
</dbReference>
<dbReference type="InterPro" id="IPR011708">
    <property type="entry name" value="DNA_pol3_alpha_NTPase_dom"/>
</dbReference>
<accession>A0ABW2XAT5</accession>
<dbReference type="InterPro" id="IPR004013">
    <property type="entry name" value="PHP_dom"/>
</dbReference>
<dbReference type="SUPFAM" id="SSF89550">
    <property type="entry name" value="PHP domain-like"/>
    <property type="match status" value="1"/>
</dbReference>
<comment type="similarity">
    <text evidence="2 13">Belongs to the DNA polymerase type-C family. DnaE2 subfamily.</text>
</comment>
<evidence type="ECO:0000259" key="15">
    <source>
        <dbReference type="SMART" id="SM00481"/>
    </source>
</evidence>
<proteinExistence type="inferred from homology"/>
<dbReference type="Pfam" id="PF14579">
    <property type="entry name" value="HHH_6"/>
    <property type="match status" value="1"/>
</dbReference>
<reference evidence="17" key="1">
    <citation type="journal article" date="2019" name="Int. J. Syst. Evol. Microbiol.">
        <title>The Global Catalogue of Microorganisms (GCM) 10K type strain sequencing project: providing services to taxonomists for standard genome sequencing and annotation.</title>
        <authorList>
            <consortium name="The Broad Institute Genomics Platform"/>
            <consortium name="The Broad Institute Genome Sequencing Center for Infectious Disease"/>
            <person name="Wu L."/>
            <person name="Ma J."/>
        </authorList>
    </citation>
    <scope>NUCLEOTIDE SEQUENCE [LARGE SCALE GENOMIC DNA]</scope>
    <source>
        <strain evidence="17">JCM 9371</strain>
    </source>
</reference>
<evidence type="ECO:0000256" key="13">
    <source>
        <dbReference type="HAMAP-Rule" id="MF_01902"/>
    </source>
</evidence>
<evidence type="ECO:0000256" key="3">
    <source>
        <dbReference type="ARBA" id="ARBA00012417"/>
    </source>
</evidence>
<evidence type="ECO:0000256" key="10">
    <source>
        <dbReference type="ARBA" id="ARBA00022932"/>
    </source>
</evidence>
<dbReference type="PANTHER" id="PTHR32294">
    <property type="entry name" value="DNA POLYMERASE III SUBUNIT ALPHA"/>
    <property type="match status" value="1"/>
</dbReference>
<dbReference type="Pfam" id="PF02811">
    <property type="entry name" value="PHP"/>
    <property type="match status" value="1"/>
</dbReference>
<dbReference type="InterPro" id="IPR029460">
    <property type="entry name" value="DNAPol_HHH"/>
</dbReference>
<comment type="subcellular location">
    <subcellularLocation>
        <location evidence="1 13">Cytoplasm</location>
    </subcellularLocation>
</comment>
<organism evidence="16 17">
    <name type="scientific">Actinomadura fibrosa</name>
    <dbReference type="NCBI Taxonomy" id="111802"/>
    <lineage>
        <taxon>Bacteria</taxon>
        <taxon>Bacillati</taxon>
        <taxon>Actinomycetota</taxon>
        <taxon>Actinomycetes</taxon>
        <taxon>Streptosporangiales</taxon>
        <taxon>Thermomonosporaceae</taxon>
        <taxon>Actinomadura</taxon>
    </lineage>
</organism>
<keyword evidence="17" id="KW-1185">Reference proteome</keyword>
<sequence>MGWHNPPIPWRELEKRLSWKPSGTATEAGEAPRTERAAPPVPVAAPRDVPWAELHCHSSFSFLDGASDPGALVAEATRLGVEAMAITDHDGMYGAVQFAQAAEEAGIATVFGAELGLGMPGPRAGEPDPAGRHLLVLARGAQGYARLCSAITAAQLAGGRKGRPVYDLEALARAHDGHWAVLTGCRKGPVPAALEVGGPDAAERELRRQVEMFGRGNVFVELVDHDQPDDDQRNDLLFALAARVGVGAVASNNVHFAAPGPDARLAQALAAVRARRGLDDMVGWLPAGGTAHVRGGAEMAARLARFPGVRERTVELARACAFEFGVVAPRLPDWPVPDGHTEASWLRHLVKEGAAKRYGPPDAERVSGAYAQIAKELDVIERLRFPGYFLIVHDIVEFCREKGILCQGRGSAANSAVCYALGITGVDAVRHGLLFERFLSPGRDGPPDIDLDIEHRRREEAIQYVYKKYGRECTAQVANVISYRPRMAVRDAARALGYSPGQQDAWSKGIDTRDPVGTEADIPAPVRELADRMLTLPRHLGIHSGGMVIADRPVGEICPIEWASMADRSVLQWDKDDCAAAGLVKFDLLGLGMLAALHDCFDLVAEHHGPRYDLQSIPPEDPRVYDMLCDADTVGLFQVESRAQMATLPRLKPREFYDLVVEVALIRPGPIQGGSVHPYLRRRKGQEPPACPHPLMEPALSRTLGVPLFQEQMMQLAVDCAGFTPADADELRQAMGAKRAPERVERLRRRLLDGMAARGIPEDAAEDVYEKILSFTGFGFPESHAQSFAHLVYASAYMKRHYPAAFTAALIRNQPMGFYNPQSLLGDVRRHGVTVRGVDINASDVYPTLEEPLPPTCAHPHGPDDPQPAIRLGFAGIRNFGTDQAEKIAAGRPYTDMEDLARRVPLSAGALEALATAGAFDSFGLSRREALWAAGALAGSGPGQLEGVTPGTAAPALPAMTPIEETIADLWATGVAHTHPMAHVRASLDELGALPSERLPDVPNETNVVVAGLVTHRQRPPTAGGIVFMTLEDETGLINVTCPPQIFQRYRALAVDSQALLVSGRLERADDVTSIRATRLARLPVPGKVKARNFH</sequence>
<keyword evidence="5 13" id="KW-0963">Cytoplasm</keyword>
<dbReference type="NCBIfam" id="TIGR00594">
    <property type="entry name" value="polc"/>
    <property type="match status" value="1"/>
</dbReference>
<evidence type="ECO:0000256" key="9">
    <source>
        <dbReference type="ARBA" id="ARBA00022763"/>
    </source>
</evidence>
<feature type="region of interest" description="Disordered" evidence="14">
    <location>
        <begin position="20"/>
        <end position="42"/>
    </location>
</feature>